<dbReference type="InterPro" id="IPR021029">
    <property type="entry name" value="DNA_pol_III_tau_dom-5"/>
</dbReference>
<proteinExistence type="inferred from homology"/>
<evidence type="ECO:0000259" key="13">
    <source>
        <dbReference type="Pfam" id="PF12169"/>
    </source>
</evidence>
<dbReference type="Gene3D" id="1.20.272.10">
    <property type="match status" value="1"/>
</dbReference>
<dbReference type="RefSeq" id="WP_286019432.1">
    <property type="nucleotide sequence ID" value="NZ_FMSV02000528.1"/>
</dbReference>
<dbReference type="NCBIfam" id="TIGR02397">
    <property type="entry name" value="dnaX_nterm"/>
    <property type="match status" value="1"/>
</dbReference>
<dbReference type="SUPFAM" id="SSF52540">
    <property type="entry name" value="P-loop containing nucleoside triphosphate hydrolases"/>
    <property type="match status" value="1"/>
</dbReference>
<dbReference type="GO" id="GO:0009360">
    <property type="term" value="C:DNA polymerase III complex"/>
    <property type="evidence" value="ECO:0007669"/>
    <property type="project" value="InterPro"/>
</dbReference>
<dbReference type="GO" id="GO:0005524">
    <property type="term" value="F:ATP binding"/>
    <property type="evidence" value="ECO:0007669"/>
    <property type="project" value="UniProtKB-KW"/>
</dbReference>
<dbReference type="GO" id="GO:0003887">
    <property type="term" value="F:DNA-directed DNA polymerase activity"/>
    <property type="evidence" value="ECO:0007669"/>
    <property type="project" value="UniProtKB-KW"/>
</dbReference>
<reference evidence="16 17" key="1">
    <citation type="submission" date="2016-10" db="EMBL/GenBank/DDBJ databases">
        <authorList>
            <person name="de Groot N.N."/>
        </authorList>
    </citation>
    <scope>NUCLEOTIDE SEQUENCE [LARGE SCALE GENOMIC DNA]</scope>
    <source>
        <strain evidence="16">MBHS1</strain>
    </source>
</reference>
<keyword evidence="8 11" id="KW-0067">ATP-binding</keyword>
<dbReference type="InterPro" id="IPR038249">
    <property type="entry name" value="PolIII_tau_V_sf"/>
</dbReference>
<dbReference type="PANTHER" id="PTHR11669:SF0">
    <property type="entry name" value="PROTEIN STICHEL-LIKE 2"/>
    <property type="match status" value="1"/>
</dbReference>
<dbReference type="Pfam" id="PF22608">
    <property type="entry name" value="DNAX_ATPase_lid"/>
    <property type="match status" value="1"/>
</dbReference>
<dbReference type="CDD" id="cd18137">
    <property type="entry name" value="HLD_clamp_pol_III_gamma_tau"/>
    <property type="match status" value="1"/>
</dbReference>
<sequence length="522" mass="57563">MLYLIEVDAASRTKVEETRELLENVQYAPTKGRYKVYLIDEVHMLSNSSFNALLKTLEEPPEHVKFLFATTDPEKLPATILSRCLQFNLKRLTLSEISSHLEKILQQESIAFEAPALQHIAKAADGSMRDALSLLDQAIAYGNGQLLSAEISTMLGSIEQNQVYPLLEALVAQDAGALMDAVETMAAYQPDYGQVLAELLSTLQQIALLQYIPDYQNKASPLEDDSAQALSAFAKQMTPESIQLFYQIALLGRRDLPLSPEAKGGFEMVLLRMLAFLPVAAIDNTSPQTKSIQAKPNAPAPETSATHVQQTKAPSRNSSSNNAGISSARAALGQLQQDNKPKKKTLKSLAAKSQIPQNQVKPVTKSLPETSLSSHKAQSVRLQQQQEMPESAKFWASLLTQLEVSGGSRELANHCVLLQHENQQFVLQLDKMALHNIKREQDIYNALQRHFSGSVQLQIQKKTLSATQKQQTPAALQAAAKVKQNQQAWQTLENDSTVKALKNLFGAEFDRQSLKILAKGIS</sequence>
<comment type="catalytic activity">
    <reaction evidence="10 11">
        <text>DNA(n) + a 2'-deoxyribonucleoside 5'-triphosphate = DNA(n+1) + diphosphate</text>
        <dbReference type="Rhea" id="RHEA:22508"/>
        <dbReference type="Rhea" id="RHEA-COMP:17339"/>
        <dbReference type="Rhea" id="RHEA-COMP:17340"/>
        <dbReference type="ChEBI" id="CHEBI:33019"/>
        <dbReference type="ChEBI" id="CHEBI:61560"/>
        <dbReference type="ChEBI" id="CHEBI:173112"/>
        <dbReference type="EC" id="2.7.7.7"/>
    </reaction>
</comment>
<organism evidence="16 17">
    <name type="scientific">Candidatus Venteria ishoeyi</name>
    <dbReference type="NCBI Taxonomy" id="1899563"/>
    <lineage>
        <taxon>Bacteria</taxon>
        <taxon>Pseudomonadati</taxon>
        <taxon>Pseudomonadota</taxon>
        <taxon>Gammaproteobacteria</taxon>
        <taxon>Thiotrichales</taxon>
        <taxon>Thiotrichaceae</taxon>
        <taxon>Venteria</taxon>
    </lineage>
</organism>
<dbReference type="Gene3D" id="1.10.8.60">
    <property type="match status" value="1"/>
</dbReference>
<protein>
    <recommendedName>
        <fullName evidence="11">DNA polymerase III subunit gamma/tau</fullName>
        <ecNumber evidence="11">2.7.7.7</ecNumber>
    </recommendedName>
</protein>
<dbReference type="Proteomes" id="UP000236724">
    <property type="component" value="Unassembled WGS sequence"/>
</dbReference>
<dbReference type="GO" id="GO:0046872">
    <property type="term" value="F:metal ion binding"/>
    <property type="evidence" value="ECO:0007669"/>
    <property type="project" value="UniProtKB-KW"/>
</dbReference>
<feature type="compositionally biased region" description="Polar residues" evidence="12">
    <location>
        <begin position="354"/>
        <end position="373"/>
    </location>
</feature>
<dbReference type="Pfam" id="PF13177">
    <property type="entry name" value="DNA_pol3_delta2"/>
    <property type="match status" value="1"/>
</dbReference>
<evidence type="ECO:0000256" key="8">
    <source>
        <dbReference type="ARBA" id="ARBA00022840"/>
    </source>
</evidence>
<keyword evidence="7" id="KW-0862">Zinc</keyword>
<feature type="compositionally biased region" description="Polar residues" evidence="12">
    <location>
        <begin position="303"/>
        <end position="314"/>
    </location>
</feature>
<evidence type="ECO:0000259" key="15">
    <source>
        <dbReference type="Pfam" id="PF22608"/>
    </source>
</evidence>
<evidence type="ECO:0000256" key="3">
    <source>
        <dbReference type="ARBA" id="ARBA00022695"/>
    </source>
</evidence>
<name>A0A1H6FAS9_9GAMM</name>
<dbReference type="InterPro" id="IPR012763">
    <property type="entry name" value="DNA_pol_III_sug/sutau_N"/>
</dbReference>
<feature type="domain" description="DNA polymerase III tau subunit" evidence="14">
    <location>
        <begin position="393"/>
        <end position="513"/>
    </location>
</feature>
<feature type="domain" description="DNA polymerase III gamma subunit" evidence="13">
    <location>
        <begin position="149"/>
        <end position="275"/>
    </location>
</feature>
<dbReference type="Pfam" id="PF12170">
    <property type="entry name" value="DNA_pol3_tau_5"/>
    <property type="match status" value="1"/>
</dbReference>
<dbReference type="GO" id="GO:0003677">
    <property type="term" value="F:DNA binding"/>
    <property type="evidence" value="ECO:0007669"/>
    <property type="project" value="InterPro"/>
</dbReference>
<dbReference type="SUPFAM" id="SSF48019">
    <property type="entry name" value="post-AAA+ oligomerization domain-like"/>
    <property type="match status" value="1"/>
</dbReference>
<evidence type="ECO:0000313" key="17">
    <source>
        <dbReference type="Proteomes" id="UP000236724"/>
    </source>
</evidence>
<keyword evidence="5" id="KW-0479">Metal-binding</keyword>
<dbReference type="EC" id="2.7.7.7" evidence="11"/>
<dbReference type="Gene3D" id="3.30.300.150">
    <property type="entry name" value="DNA polymerase III, tau subunit, domain V"/>
    <property type="match status" value="1"/>
</dbReference>
<dbReference type="InterPro" id="IPR027417">
    <property type="entry name" value="P-loop_NTPase"/>
</dbReference>
<dbReference type="FunFam" id="1.20.272.10:FF:000003">
    <property type="entry name" value="DNA polymerase III subunit gamma/tau"/>
    <property type="match status" value="1"/>
</dbReference>
<dbReference type="EMBL" id="FMSV02000528">
    <property type="protein sequence ID" value="SEH07212.1"/>
    <property type="molecule type" value="Genomic_DNA"/>
</dbReference>
<evidence type="ECO:0000256" key="12">
    <source>
        <dbReference type="SAM" id="MobiDB-lite"/>
    </source>
</evidence>
<keyword evidence="6 11" id="KW-0547">Nucleotide-binding</keyword>
<evidence type="ECO:0000256" key="6">
    <source>
        <dbReference type="ARBA" id="ARBA00022741"/>
    </source>
</evidence>
<feature type="compositionally biased region" description="Low complexity" evidence="12">
    <location>
        <begin position="315"/>
        <end position="331"/>
    </location>
</feature>
<comment type="subunit">
    <text evidence="11">DNA polymerase III contains a core (composed of alpha, epsilon and theta chains) that associates with a tau subunit. This core dimerizes to form the POLIII' complex. PolIII' associates with the gamma complex (composed of gamma, delta, delta', psi and chi chains) and with the beta chain to form the complete DNA polymerase III complex.</text>
</comment>
<feature type="region of interest" description="Disordered" evidence="12">
    <location>
        <begin position="288"/>
        <end position="373"/>
    </location>
</feature>
<evidence type="ECO:0000256" key="1">
    <source>
        <dbReference type="ARBA" id="ARBA00006360"/>
    </source>
</evidence>
<dbReference type="AlphaFoldDB" id="A0A1H6FAS9"/>
<comment type="similarity">
    <text evidence="1 11">Belongs to the DnaX/STICHEL family.</text>
</comment>
<evidence type="ECO:0000256" key="9">
    <source>
        <dbReference type="ARBA" id="ARBA00022932"/>
    </source>
</evidence>
<evidence type="ECO:0000256" key="5">
    <source>
        <dbReference type="ARBA" id="ARBA00022723"/>
    </source>
</evidence>
<keyword evidence="4 11" id="KW-0235">DNA replication</keyword>
<accession>A0A1H6FAS9</accession>
<evidence type="ECO:0000256" key="4">
    <source>
        <dbReference type="ARBA" id="ARBA00022705"/>
    </source>
</evidence>
<evidence type="ECO:0000256" key="10">
    <source>
        <dbReference type="ARBA" id="ARBA00049244"/>
    </source>
</evidence>
<comment type="function">
    <text evidence="11">DNA polymerase III is a complex, multichain enzyme responsible for most of the replicative synthesis in bacteria. This DNA polymerase also exhibits 3' to 5' exonuclease activity.</text>
</comment>
<evidence type="ECO:0000256" key="2">
    <source>
        <dbReference type="ARBA" id="ARBA00022679"/>
    </source>
</evidence>
<dbReference type="InterPro" id="IPR050238">
    <property type="entry name" value="DNA_Rep/Repair_Clamp_Loader"/>
</dbReference>
<dbReference type="Gene3D" id="3.40.50.300">
    <property type="entry name" value="P-loop containing nucleotide triphosphate hydrolases"/>
    <property type="match status" value="1"/>
</dbReference>
<keyword evidence="17" id="KW-1185">Reference proteome</keyword>
<keyword evidence="9 11" id="KW-0239">DNA-directed DNA polymerase</keyword>
<evidence type="ECO:0000256" key="7">
    <source>
        <dbReference type="ARBA" id="ARBA00022833"/>
    </source>
</evidence>
<dbReference type="InterPro" id="IPR045085">
    <property type="entry name" value="HLD_clamp_pol_III_gamma_tau"/>
</dbReference>
<dbReference type="PANTHER" id="PTHR11669">
    <property type="entry name" value="REPLICATION FACTOR C / DNA POLYMERASE III GAMMA-TAU SUBUNIT"/>
    <property type="match status" value="1"/>
</dbReference>
<evidence type="ECO:0000313" key="16">
    <source>
        <dbReference type="EMBL" id="SEH07212.1"/>
    </source>
</evidence>
<evidence type="ECO:0000256" key="11">
    <source>
        <dbReference type="RuleBase" id="RU364063"/>
    </source>
</evidence>
<keyword evidence="2 11" id="KW-0808">Transferase</keyword>
<dbReference type="InterPro" id="IPR022754">
    <property type="entry name" value="DNA_pol_III_gamma-3"/>
</dbReference>
<dbReference type="Pfam" id="PF12169">
    <property type="entry name" value="DNA_pol3_gamma3"/>
    <property type="match status" value="1"/>
</dbReference>
<dbReference type="FunFam" id="1.10.8.60:FF:000013">
    <property type="entry name" value="DNA polymerase III subunit gamma/tau"/>
    <property type="match status" value="1"/>
</dbReference>
<evidence type="ECO:0000259" key="14">
    <source>
        <dbReference type="Pfam" id="PF12170"/>
    </source>
</evidence>
<dbReference type="InterPro" id="IPR008921">
    <property type="entry name" value="DNA_pol3_clamp-load_cplx_C"/>
</dbReference>
<keyword evidence="3 11" id="KW-0548">Nucleotidyltransferase</keyword>
<dbReference type="GO" id="GO:0006261">
    <property type="term" value="P:DNA-templated DNA replication"/>
    <property type="evidence" value="ECO:0007669"/>
    <property type="project" value="TreeGrafter"/>
</dbReference>
<gene>
    <name evidence="11 16" type="primary">dnaX</name>
    <name evidence="16" type="ORF">MBHS_03087</name>
</gene>
<feature type="domain" description="DNA polymerase III subunit gamma/tau helical lid" evidence="15">
    <location>
        <begin position="96"/>
        <end position="144"/>
    </location>
</feature>